<dbReference type="AlphaFoldDB" id="W9YND2"/>
<keyword evidence="3" id="KW-0326">Glycosidase</keyword>
<organism evidence="6 7">
    <name type="scientific">Capronia coronata CBS 617.96</name>
    <dbReference type="NCBI Taxonomy" id="1182541"/>
    <lineage>
        <taxon>Eukaryota</taxon>
        <taxon>Fungi</taxon>
        <taxon>Dikarya</taxon>
        <taxon>Ascomycota</taxon>
        <taxon>Pezizomycotina</taxon>
        <taxon>Eurotiomycetes</taxon>
        <taxon>Chaetothyriomycetidae</taxon>
        <taxon>Chaetothyriales</taxon>
        <taxon>Herpotrichiellaceae</taxon>
        <taxon>Capronia</taxon>
    </lineage>
</organism>
<reference evidence="6 7" key="1">
    <citation type="submission" date="2013-03" db="EMBL/GenBank/DDBJ databases">
        <title>The Genome Sequence of Capronia coronata CBS 617.96.</title>
        <authorList>
            <consortium name="The Broad Institute Genomics Platform"/>
            <person name="Cuomo C."/>
            <person name="de Hoog S."/>
            <person name="Gorbushina A."/>
            <person name="Walker B."/>
            <person name="Young S.K."/>
            <person name="Zeng Q."/>
            <person name="Gargeya S."/>
            <person name="Fitzgerald M."/>
            <person name="Haas B."/>
            <person name="Abouelleil A."/>
            <person name="Allen A.W."/>
            <person name="Alvarado L."/>
            <person name="Arachchi H.M."/>
            <person name="Berlin A.M."/>
            <person name="Chapman S.B."/>
            <person name="Gainer-Dewar J."/>
            <person name="Goldberg J."/>
            <person name="Griggs A."/>
            <person name="Gujja S."/>
            <person name="Hansen M."/>
            <person name="Howarth C."/>
            <person name="Imamovic A."/>
            <person name="Ireland A."/>
            <person name="Larimer J."/>
            <person name="McCowan C."/>
            <person name="Murphy C."/>
            <person name="Pearson M."/>
            <person name="Poon T.W."/>
            <person name="Priest M."/>
            <person name="Roberts A."/>
            <person name="Saif S."/>
            <person name="Shea T."/>
            <person name="Sisk P."/>
            <person name="Sykes S."/>
            <person name="Wortman J."/>
            <person name="Nusbaum C."/>
            <person name="Birren B."/>
        </authorList>
    </citation>
    <scope>NUCLEOTIDE SEQUENCE [LARGE SCALE GENOMIC DNA]</scope>
    <source>
        <strain evidence="6 7">CBS 617.96</strain>
    </source>
</reference>
<dbReference type="RefSeq" id="XP_007721901.1">
    <property type="nucleotide sequence ID" value="XM_007723711.1"/>
</dbReference>
<evidence type="ECO:0008006" key="8">
    <source>
        <dbReference type="Google" id="ProtNLM"/>
    </source>
</evidence>
<accession>W9YND2</accession>
<dbReference type="GeneID" id="19157700"/>
<dbReference type="InterPro" id="IPR001360">
    <property type="entry name" value="Glyco_hydro_1"/>
</dbReference>
<evidence type="ECO:0000256" key="3">
    <source>
        <dbReference type="ARBA" id="ARBA00023295"/>
    </source>
</evidence>
<dbReference type="HOGENOM" id="CLU_001859_1_2_1"/>
<gene>
    <name evidence="6" type="ORF">A1O1_02801</name>
</gene>
<dbReference type="InterPro" id="IPR017853">
    <property type="entry name" value="GH"/>
</dbReference>
<dbReference type="STRING" id="1182541.W9YND2"/>
<evidence type="ECO:0000313" key="7">
    <source>
        <dbReference type="Proteomes" id="UP000019484"/>
    </source>
</evidence>
<dbReference type="GO" id="GO:0008422">
    <property type="term" value="F:beta-glucosidase activity"/>
    <property type="evidence" value="ECO:0007669"/>
    <property type="project" value="TreeGrafter"/>
</dbReference>
<dbReference type="Gene3D" id="3.20.20.80">
    <property type="entry name" value="Glycosidases"/>
    <property type="match status" value="2"/>
</dbReference>
<evidence type="ECO:0000256" key="1">
    <source>
        <dbReference type="ARBA" id="ARBA00010838"/>
    </source>
</evidence>
<dbReference type="SUPFAM" id="SSF51445">
    <property type="entry name" value="(Trans)glycosidases"/>
    <property type="match status" value="1"/>
</dbReference>
<proteinExistence type="inferred from homology"/>
<dbReference type="GO" id="GO:0005975">
    <property type="term" value="P:carbohydrate metabolic process"/>
    <property type="evidence" value="ECO:0007669"/>
    <property type="project" value="InterPro"/>
</dbReference>
<evidence type="ECO:0000313" key="6">
    <source>
        <dbReference type="EMBL" id="EXJ94407.1"/>
    </source>
</evidence>
<protein>
    <recommendedName>
        <fullName evidence="8">Beta-glucosidase</fullName>
    </recommendedName>
</protein>
<evidence type="ECO:0000256" key="4">
    <source>
        <dbReference type="RuleBase" id="RU003690"/>
    </source>
</evidence>
<dbReference type="PANTHER" id="PTHR10353">
    <property type="entry name" value="GLYCOSYL HYDROLASE"/>
    <property type="match status" value="1"/>
</dbReference>
<keyword evidence="2" id="KW-0378">Hydrolase</keyword>
<dbReference type="Pfam" id="PF00232">
    <property type="entry name" value="Glyco_hydro_1"/>
    <property type="match status" value="1"/>
</dbReference>
<dbReference type="Proteomes" id="UP000019484">
    <property type="component" value="Unassembled WGS sequence"/>
</dbReference>
<keyword evidence="7" id="KW-1185">Reference proteome</keyword>
<evidence type="ECO:0000256" key="5">
    <source>
        <dbReference type="SAM" id="MobiDB-lite"/>
    </source>
</evidence>
<name>W9YND2_9EURO</name>
<dbReference type="EMBL" id="AMWN01000002">
    <property type="protein sequence ID" value="EXJ94407.1"/>
    <property type="molecule type" value="Genomic_DNA"/>
</dbReference>
<dbReference type="PANTHER" id="PTHR10353:SF36">
    <property type="entry name" value="LP05116P"/>
    <property type="match status" value="1"/>
</dbReference>
<evidence type="ECO:0000256" key="2">
    <source>
        <dbReference type="ARBA" id="ARBA00022801"/>
    </source>
</evidence>
<feature type="region of interest" description="Disordered" evidence="5">
    <location>
        <begin position="36"/>
        <end position="55"/>
    </location>
</feature>
<dbReference type="eggNOG" id="KOG0626">
    <property type="taxonomic scope" value="Eukaryota"/>
</dbReference>
<comment type="similarity">
    <text evidence="1 4">Belongs to the glycosyl hydrolase 1 family.</text>
</comment>
<sequence length="419" mass="46970">MAQVHVKTIADDPKYAGVLPADFLHGYASAAYQVEGGASDGGRGPASGTLPSRTTRMTVKRLVDHTTCGGKMSSCFNRTRLDRIVSPFRGHALSPWHSPVRNHLGGKSDPVNEEGIRYYDNLINALLDANIEPTITLLHYDIPQALQDRYRGFAAADPSQLVEDFVEYVRICFERFGDRVKRWLTINEVHLLPSHFLCQWGYSPLVGHNSILTHAYAVDLYRSKFQPTQAGVIGIALNNEWVEPIDDSPNAIAAAKLPVARTLGWFADPIFKGTQTVGWEAWGELFPRFSDEEMKLVQGSADFFLINHYGTMYATGKPYTEADSIGWQTLDEVNKTWVKDGKLIGKHGENGHPHSDLDMPIYVYENGFPVEHEADKTLEEIIDDRDRQQFYSDYNQGLCDAVINHGAKIQGYHGWSLLE</sequence>
<comment type="caution">
    <text evidence="6">The sequence shown here is derived from an EMBL/GenBank/DDBJ whole genome shotgun (WGS) entry which is preliminary data.</text>
</comment>
<dbReference type="OrthoDB" id="65569at2759"/>